<reference evidence="1" key="1">
    <citation type="submission" date="2020-11" db="EMBL/GenBank/DDBJ databases">
        <authorList>
            <person name="Koelle M."/>
            <person name="Horta M.A.C."/>
            <person name="Nowrousian M."/>
            <person name="Ohm R.A."/>
            <person name="Benz P."/>
            <person name="Pilgard A."/>
        </authorList>
    </citation>
    <scope>NUCLEOTIDE SEQUENCE</scope>
    <source>
        <strain evidence="1">FPRL280</strain>
    </source>
</reference>
<accession>A0A8H7TWR3</accession>
<evidence type="ECO:0000313" key="1">
    <source>
        <dbReference type="EMBL" id="KAF9793986.1"/>
    </source>
</evidence>
<protein>
    <submittedName>
        <fullName evidence="1">Uncharacterized protein</fullName>
    </submittedName>
</protein>
<dbReference type="Proteomes" id="UP000639403">
    <property type="component" value="Unassembled WGS sequence"/>
</dbReference>
<sequence>MEPRTKKHS</sequence>
<name>A0A8H7TWR3_9APHY</name>
<dbReference type="EMBL" id="JADOXO010001782">
    <property type="protein sequence ID" value="KAF9793986.1"/>
    <property type="molecule type" value="Genomic_DNA"/>
</dbReference>
<organism evidence="1 2">
    <name type="scientific">Rhodonia placenta</name>
    <dbReference type="NCBI Taxonomy" id="104341"/>
    <lineage>
        <taxon>Eukaryota</taxon>
        <taxon>Fungi</taxon>
        <taxon>Dikarya</taxon>
        <taxon>Basidiomycota</taxon>
        <taxon>Agaricomycotina</taxon>
        <taxon>Agaricomycetes</taxon>
        <taxon>Polyporales</taxon>
        <taxon>Adustoporiaceae</taxon>
        <taxon>Rhodonia</taxon>
    </lineage>
</organism>
<evidence type="ECO:0000313" key="2">
    <source>
        <dbReference type="Proteomes" id="UP000639403"/>
    </source>
</evidence>
<comment type="caution">
    <text evidence="1">The sequence shown here is derived from an EMBL/GenBank/DDBJ whole genome shotgun (WGS) entry which is preliminary data.</text>
</comment>
<reference evidence="1" key="2">
    <citation type="journal article" name="Front. Microbiol.">
        <title>Degradative Capacity of Two Strains of Rhodonia placenta: From Phenotype to Genotype.</title>
        <authorList>
            <person name="Kolle M."/>
            <person name="Horta M.A.C."/>
            <person name="Nowrousian M."/>
            <person name="Ohm R.A."/>
            <person name="Benz J.P."/>
            <person name="Pilgard A."/>
        </authorList>
    </citation>
    <scope>NUCLEOTIDE SEQUENCE</scope>
    <source>
        <strain evidence="1">FPRL280</strain>
    </source>
</reference>
<proteinExistence type="predicted"/>
<gene>
    <name evidence="1" type="ORF">IEO21_11225</name>
</gene>